<dbReference type="AlphaFoldDB" id="A0A1F7X3B7"/>
<organism evidence="1 2">
    <name type="scientific">Candidatus Woesebacteria bacterium RBG_13_46_13</name>
    <dbReference type="NCBI Taxonomy" id="1802479"/>
    <lineage>
        <taxon>Bacteria</taxon>
        <taxon>Candidatus Woeseibacteriota</taxon>
    </lineage>
</organism>
<accession>A0A1F7X3B7</accession>
<dbReference type="EMBL" id="MGFR01000005">
    <property type="protein sequence ID" value="OGM09373.1"/>
    <property type="molecule type" value="Genomic_DNA"/>
</dbReference>
<sequence>MLQETIEYKGKVIAHIFRKELGADGVNFLTPDDYTLQLGLIEHPAGKIIRDHIHRQDIKYKVDTTQEFLYLEKGKVRVNLYSEQWRKVKSVILSAGDFILFISGGHGLKILKKSRLIEIKQGPYPGEKKAKIYRKHEHG</sequence>
<dbReference type="SUPFAM" id="SSF51182">
    <property type="entry name" value="RmlC-like cupins"/>
    <property type="match status" value="1"/>
</dbReference>
<evidence type="ECO:0000313" key="2">
    <source>
        <dbReference type="Proteomes" id="UP000176778"/>
    </source>
</evidence>
<dbReference type="Proteomes" id="UP000176778">
    <property type="component" value="Unassembled WGS sequence"/>
</dbReference>
<dbReference type="InterPro" id="IPR011051">
    <property type="entry name" value="RmlC_Cupin_sf"/>
</dbReference>
<gene>
    <name evidence="1" type="ORF">A2Y68_00170</name>
</gene>
<evidence type="ECO:0000313" key="1">
    <source>
        <dbReference type="EMBL" id="OGM09373.1"/>
    </source>
</evidence>
<dbReference type="STRING" id="1802479.A2Y68_00170"/>
<comment type="caution">
    <text evidence="1">The sequence shown here is derived from an EMBL/GenBank/DDBJ whole genome shotgun (WGS) entry which is preliminary data.</text>
</comment>
<proteinExistence type="predicted"/>
<name>A0A1F7X3B7_9BACT</name>
<evidence type="ECO:0008006" key="3">
    <source>
        <dbReference type="Google" id="ProtNLM"/>
    </source>
</evidence>
<protein>
    <recommendedName>
        <fullName evidence="3">Sugar 3,4-ketoisomerase QdtA cupin domain-containing protein</fullName>
    </recommendedName>
</protein>
<reference evidence="1 2" key="1">
    <citation type="journal article" date="2016" name="Nat. Commun.">
        <title>Thousands of microbial genomes shed light on interconnected biogeochemical processes in an aquifer system.</title>
        <authorList>
            <person name="Anantharaman K."/>
            <person name="Brown C.T."/>
            <person name="Hug L.A."/>
            <person name="Sharon I."/>
            <person name="Castelle C.J."/>
            <person name="Probst A.J."/>
            <person name="Thomas B.C."/>
            <person name="Singh A."/>
            <person name="Wilkins M.J."/>
            <person name="Karaoz U."/>
            <person name="Brodie E.L."/>
            <person name="Williams K.H."/>
            <person name="Hubbard S.S."/>
            <person name="Banfield J.F."/>
        </authorList>
    </citation>
    <scope>NUCLEOTIDE SEQUENCE [LARGE SCALE GENOMIC DNA]</scope>
</reference>